<keyword evidence="4" id="KW-0689">Ribosomal protein</keyword>
<sequence>MPLKITKEMSSHLIKYVRKVEVSFNPFDQRTRSARELLRQVNSQRLLRANTKLKVNAIIQGKPDPPTVKFSFVDGSDVLFDSREYLANEMLMDIWRKAMKMDDDFELEGKNVDDV</sequence>
<dbReference type="InterPro" id="IPR052473">
    <property type="entry name" value="mtLSU_mL53"/>
</dbReference>
<keyword evidence="5" id="KW-0496">Mitochondrion</keyword>
<dbReference type="PANTHER" id="PTHR33618">
    <property type="entry name" value="39S RIBOSOMAL PROTEIN L53, MITOCHONDRIAL"/>
    <property type="match status" value="1"/>
</dbReference>
<evidence type="ECO:0000256" key="3">
    <source>
        <dbReference type="ARBA" id="ARBA00022946"/>
    </source>
</evidence>
<dbReference type="PANTHER" id="PTHR33618:SF1">
    <property type="entry name" value="LARGE RIBOSOMAL SUBUNIT PROTEIN ML53"/>
    <property type="match status" value="1"/>
</dbReference>
<comment type="similarity">
    <text evidence="2">Belongs to the mitochondrion-specific ribosomal protein mL53 family.</text>
</comment>
<evidence type="ECO:0000256" key="4">
    <source>
        <dbReference type="ARBA" id="ARBA00022980"/>
    </source>
</evidence>
<proteinExistence type="inferred from homology"/>
<evidence type="ECO:0000256" key="5">
    <source>
        <dbReference type="ARBA" id="ARBA00023128"/>
    </source>
</evidence>
<dbReference type="GO" id="GO:0005739">
    <property type="term" value="C:mitochondrion"/>
    <property type="evidence" value="ECO:0007669"/>
    <property type="project" value="UniProtKB-SubCell"/>
</dbReference>
<evidence type="ECO:0000256" key="7">
    <source>
        <dbReference type="ARBA" id="ARBA00035180"/>
    </source>
</evidence>
<keyword evidence="3" id="KW-0809">Transit peptide</keyword>
<evidence type="ECO:0000256" key="6">
    <source>
        <dbReference type="ARBA" id="ARBA00023274"/>
    </source>
</evidence>
<organism evidence="9 10">
    <name type="scientific">Stephanodiscus triporus</name>
    <dbReference type="NCBI Taxonomy" id="2934178"/>
    <lineage>
        <taxon>Eukaryota</taxon>
        <taxon>Sar</taxon>
        <taxon>Stramenopiles</taxon>
        <taxon>Ochrophyta</taxon>
        <taxon>Bacillariophyta</taxon>
        <taxon>Coscinodiscophyceae</taxon>
        <taxon>Thalassiosirophycidae</taxon>
        <taxon>Stephanodiscales</taxon>
        <taxon>Stephanodiscaceae</taxon>
        <taxon>Stephanodiscus</taxon>
    </lineage>
</organism>
<dbReference type="Pfam" id="PF10780">
    <property type="entry name" value="MRP_L53"/>
    <property type="match status" value="1"/>
</dbReference>
<dbReference type="GO" id="GO:1990904">
    <property type="term" value="C:ribonucleoprotein complex"/>
    <property type="evidence" value="ECO:0007669"/>
    <property type="project" value="UniProtKB-KW"/>
</dbReference>
<evidence type="ECO:0000313" key="10">
    <source>
        <dbReference type="Proteomes" id="UP001530315"/>
    </source>
</evidence>
<keyword evidence="10" id="KW-1185">Reference proteome</keyword>
<reference evidence="9 10" key="1">
    <citation type="submission" date="2024-10" db="EMBL/GenBank/DDBJ databases">
        <title>Updated reference genomes for cyclostephanoid diatoms.</title>
        <authorList>
            <person name="Roberts W.R."/>
            <person name="Alverson A.J."/>
        </authorList>
    </citation>
    <scope>NUCLEOTIDE SEQUENCE [LARGE SCALE GENOMIC DNA]</scope>
    <source>
        <strain evidence="9 10">AJA276-08</strain>
    </source>
</reference>
<evidence type="ECO:0000256" key="2">
    <source>
        <dbReference type="ARBA" id="ARBA00005557"/>
    </source>
</evidence>
<gene>
    <name evidence="9" type="ORF">ACHAW5_001015</name>
</gene>
<dbReference type="EMBL" id="JALLAZ020000726">
    <property type="protein sequence ID" value="KAL3788403.1"/>
    <property type="molecule type" value="Genomic_DNA"/>
</dbReference>
<evidence type="ECO:0000256" key="8">
    <source>
        <dbReference type="ARBA" id="ARBA00042721"/>
    </source>
</evidence>
<comment type="caution">
    <text evidence="9">The sequence shown here is derived from an EMBL/GenBank/DDBJ whole genome shotgun (WGS) entry which is preliminary data.</text>
</comment>
<evidence type="ECO:0000256" key="1">
    <source>
        <dbReference type="ARBA" id="ARBA00004173"/>
    </source>
</evidence>
<protein>
    <recommendedName>
        <fullName evidence="7">Large ribosomal subunit protein mL53</fullName>
    </recommendedName>
    <alternativeName>
        <fullName evidence="8">39S ribosomal protein L53, mitochondrial</fullName>
    </alternativeName>
</protein>
<keyword evidence="6" id="KW-0687">Ribonucleoprotein</keyword>
<accession>A0ABD3PL49</accession>
<name>A0ABD3PL49_9STRA</name>
<evidence type="ECO:0000313" key="9">
    <source>
        <dbReference type="EMBL" id="KAL3788403.1"/>
    </source>
</evidence>
<dbReference type="Proteomes" id="UP001530315">
    <property type="component" value="Unassembled WGS sequence"/>
</dbReference>
<dbReference type="AlphaFoldDB" id="A0ABD3PL49"/>
<dbReference type="GO" id="GO:0005840">
    <property type="term" value="C:ribosome"/>
    <property type="evidence" value="ECO:0007669"/>
    <property type="project" value="UniProtKB-KW"/>
</dbReference>
<dbReference type="InterPro" id="IPR019716">
    <property type="entry name" value="Ribosomal_mL53"/>
</dbReference>
<comment type="subcellular location">
    <subcellularLocation>
        <location evidence="1">Mitochondrion</location>
    </subcellularLocation>
</comment>
<dbReference type="Gene3D" id="3.40.30.10">
    <property type="entry name" value="Glutaredoxin"/>
    <property type="match status" value="1"/>
</dbReference>